<dbReference type="InParanoid" id="A0A067MQR2"/>
<evidence type="ECO:0000313" key="2">
    <source>
        <dbReference type="Proteomes" id="UP000027195"/>
    </source>
</evidence>
<dbReference type="Proteomes" id="UP000027195">
    <property type="component" value="Unassembled WGS sequence"/>
</dbReference>
<keyword evidence="2" id="KW-1185">Reference proteome</keyword>
<dbReference type="HOGENOM" id="CLU_2157970_0_0_1"/>
<dbReference type="AlphaFoldDB" id="A0A067MQR2"/>
<evidence type="ECO:0000313" key="1">
    <source>
        <dbReference type="EMBL" id="KDQ14212.1"/>
    </source>
</evidence>
<name>A0A067MQR2_BOTB1</name>
<gene>
    <name evidence="1" type="ORF">BOTBODRAFT_32999</name>
</gene>
<proteinExistence type="predicted"/>
<sequence>MSEGPAPKEKEAVEAYASSCLANFVAEHKETLDQKLCDPDEARKFLLQDSTLMARLVFASIGDKWEGIMELLVEHGLSRTTEFERVWDDQDVYWGMINSECKILSPSPSDF</sequence>
<organism evidence="1 2">
    <name type="scientific">Botryobasidium botryosum (strain FD-172 SS1)</name>
    <dbReference type="NCBI Taxonomy" id="930990"/>
    <lineage>
        <taxon>Eukaryota</taxon>
        <taxon>Fungi</taxon>
        <taxon>Dikarya</taxon>
        <taxon>Basidiomycota</taxon>
        <taxon>Agaricomycotina</taxon>
        <taxon>Agaricomycetes</taxon>
        <taxon>Cantharellales</taxon>
        <taxon>Botryobasidiaceae</taxon>
        <taxon>Botryobasidium</taxon>
    </lineage>
</organism>
<reference evidence="2" key="1">
    <citation type="journal article" date="2014" name="Proc. Natl. Acad. Sci. U.S.A.">
        <title>Extensive sampling of basidiomycete genomes demonstrates inadequacy of the white-rot/brown-rot paradigm for wood decay fungi.</title>
        <authorList>
            <person name="Riley R."/>
            <person name="Salamov A.A."/>
            <person name="Brown D.W."/>
            <person name="Nagy L.G."/>
            <person name="Floudas D."/>
            <person name="Held B.W."/>
            <person name="Levasseur A."/>
            <person name="Lombard V."/>
            <person name="Morin E."/>
            <person name="Otillar R."/>
            <person name="Lindquist E.A."/>
            <person name="Sun H."/>
            <person name="LaButti K.M."/>
            <person name="Schmutz J."/>
            <person name="Jabbour D."/>
            <person name="Luo H."/>
            <person name="Baker S.E."/>
            <person name="Pisabarro A.G."/>
            <person name="Walton J.D."/>
            <person name="Blanchette R.A."/>
            <person name="Henrissat B."/>
            <person name="Martin F."/>
            <person name="Cullen D."/>
            <person name="Hibbett D.S."/>
            <person name="Grigoriev I.V."/>
        </authorList>
    </citation>
    <scope>NUCLEOTIDE SEQUENCE [LARGE SCALE GENOMIC DNA]</scope>
    <source>
        <strain evidence="2">FD-172 SS1</strain>
    </source>
</reference>
<accession>A0A067MQR2</accession>
<protein>
    <submittedName>
        <fullName evidence="1">Uncharacterized protein</fullName>
    </submittedName>
</protein>
<dbReference type="EMBL" id="KL198039">
    <property type="protein sequence ID" value="KDQ14212.1"/>
    <property type="molecule type" value="Genomic_DNA"/>
</dbReference>